<dbReference type="Pfam" id="PF02782">
    <property type="entry name" value="FGGY_C"/>
    <property type="match status" value="1"/>
</dbReference>
<organism evidence="6 7">
    <name type="scientific">Kocuria varians</name>
    <name type="common">Micrococcus varians</name>
    <dbReference type="NCBI Taxonomy" id="1272"/>
    <lineage>
        <taxon>Bacteria</taxon>
        <taxon>Bacillati</taxon>
        <taxon>Actinomycetota</taxon>
        <taxon>Actinomycetes</taxon>
        <taxon>Micrococcales</taxon>
        <taxon>Micrococcaceae</taxon>
        <taxon>Kocuria</taxon>
    </lineage>
</organism>
<dbReference type="Gene3D" id="3.30.420.40">
    <property type="match status" value="1"/>
</dbReference>
<evidence type="ECO:0000256" key="1">
    <source>
        <dbReference type="ARBA" id="ARBA00009156"/>
    </source>
</evidence>
<reference evidence="6 7" key="2">
    <citation type="submission" date="2020-07" db="EMBL/GenBank/DDBJ databases">
        <title>Genome of starter culture bacteria Kocuria salsicia reveals its technological properties and safety for usage in meat industry.</title>
        <authorList>
            <person name="Michael M."/>
            <person name="Konstantin K."/>
            <person name="Evgenii K."/>
            <person name="Galina S."/>
            <person name="Oksana K."/>
            <person name="Andrei L."/>
        </authorList>
    </citation>
    <scope>NUCLEOTIDE SEQUENCE [LARGE SCALE GENOMIC DNA]</scope>
    <source>
        <strain evidence="6 7">80</strain>
    </source>
</reference>
<dbReference type="InterPro" id="IPR043129">
    <property type="entry name" value="ATPase_NBD"/>
</dbReference>
<dbReference type="PANTHER" id="PTHR43095">
    <property type="entry name" value="SUGAR KINASE"/>
    <property type="match status" value="1"/>
</dbReference>
<proteinExistence type="inferred from homology"/>
<feature type="domain" description="Carbohydrate kinase FGGY C-terminal" evidence="5">
    <location>
        <begin position="3"/>
        <end position="80"/>
    </location>
</feature>
<dbReference type="InterPro" id="IPR018485">
    <property type="entry name" value="FGGY_C"/>
</dbReference>
<accession>A0A7D7KZJ0</accession>
<evidence type="ECO:0000256" key="2">
    <source>
        <dbReference type="ARBA" id="ARBA00022629"/>
    </source>
</evidence>
<keyword evidence="2" id="KW-0859">Xylose metabolism</keyword>
<evidence type="ECO:0000313" key="7">
    <source>
        <dbReference type="Proteomes" id="UP000216825"/>
    </source>
</evidence>
<evidence type="ECO:0000313" key="6">
    <source>
        <dbReference type="EMBL" id="QMS56626.1"/>
    </source>
</evidence>
<dbReference type="InterPro" id="IPR050406">
    <property type="entry name" value="FGGY_Carb_Kinase"/>
</dbReference>
<dbReference type="AlphaFoldDB" id="A0A7D7KZJ0"/>
<dbReference type="KEGG" id="kvr:CIB50_0001339"/>
<gene>
    <name evidence="6" type="primary">glpK_1</name>
    <name evidence="6" type="ORF">CIB50_0001339</name>
</gene>
<evidence type="ECO:0000259" key="5">
    <source>
        <dbReference type="Pfam" id="PF02782"/>
    </source>
</evidence>
<evidence type="ECO:0000256" key="4">
    <source>
        <dbReference type="ARBA" id="ARBA00022777"/>
    </source>
</evidence>
<keyword evidence="4 6" id="KW-0418">Kinase</keyword>
<dbReference type="EC" id="2.7.1.30" evidence="6"/>
<protein>
    <submittedName>
        <fullName evidence="6">Glycerol kinase</fullName>
        <ecNumber evidence="6">2.7.1.30</ecNumber>
    </submittedName>
</protein>
<dbReference type="EMBL" id="CP059343">
    <property type="protein sequence ID" value="QMS56626.1"/>
    <property type="molecule type" value="Genomic_DNA"/>
</dbReference>
<dbReference type="SUPFAM" id="SSF53067">
    <property type="entry name" value="Actin-like ATPase domain"/>
    <property type="match status" value="1"/>
</dbReference>
<dbReference type="GO" id="GO:0042732">
    <property type="term" value="P:D-xylose metabolic process"/>
    <property type="evidence" value="ECO:0007669"/>
    <property type="project" value="UniProtKB-KW"/>
</dbReference>
<dbReference type="PANTHER" id="PTHR43095:SF5">
    <property type="entry name" value="XYLULOSE KINASE"/>
    <property type="match status" value="1"/>
</dbReference>
<reference evidence="7" key="1">
    <citation type="submission" date="2017-08" db="EMBL/GenBank/DDBJ databases">
        <title>Draft Genome Sequence of Kocuria varians 80.</title>
        <authorList>
            <person name="Minaev M."/>
            <person name="Kurbakov K.A."/>
            <person name="Solodovnikova G.I."/>
            <person name="Kuznetsova O.A."/>
            <person name="Lisitsyn A.B."/>
        </authorList>
    </citation>
    <scope>NUCLEOTIDE SEQUENCE [LARGE SCALE GENOMIC DNA]</scope>
    <source>
        <strain evidence="7">80</strain>
    </source>
</reference>
<dbReference type="RefSeq" id="WP_258924083.1">
    <property type="nucleotide sequence ID" value="NZ_CP059343.1"/>
</dbReference>
<dbReference type="GO" id="GO:0004370">
    <property type="term" value="F:glycerol kinase activity"/>
    <property type="evidence" value="ECO:0007669"/>
    <property type="project" value="UniProtKB-EC"/>
</dbReference>
<sequence>MTRENLARAAVLSVANSLADCLDILREAHVAVDRVLLIGGGARSEALCEVLPDTLGMPVTVPEAGEYVALGAAQQAAWAATEELPEWSRSVSRELFPAGDVGVQEFRRRYALARQETQAQLG</sequence>
<keyword evidence="7" id="KW-1185">Reference proteome</keyword>
<name>A0A7D7KZJ0_KOCVA</name>
<keyword evidence="3 6" id="KW-0808">Transferase</keyword>
<comment type="similarity">
    <text evidence="1">Belongs to the FGGY kinase family.</text>
</comment>
<evidence type="ECO:0000256" key="3">
    <source>
        <dbReference type="ARBA" id="ARBA00022679"/>
    </source>
</evidence>
<keyword evidence="2" id="KW-0119">Carbohydrate metabolism</keyword>
<dbReference type="Proteomes" id="UP000216825">
    <property type="component" value="Chromosome"/>
</dbReference>